<dbReference type="EMBL" id="JAFEJA010000001">
    <property type="protein sequence ID" value="MBM9621471.1"/>
    <property type="molecule type" value="Genomic_DNA"/>
</dbReference>
<name>A0ABS2UV82_9ACTN</name>
<evidence type="ECO:0000313" key="2">
    <source>
        <dbReference type="Proteomes" id="UP000664109"/>
    </source>
</evidence>
<dbReference type="Proteomes" id="UP000664109">
    <property type="component" value="Unassembled WGS sequence"/>
</dbReference>
<dbReference type="RefSeq" id="WP_205375323.1">
    <property type="nucleotide sequence ID" value="NZ_JAFEJA010000001.1"/>
</dbReference>
<reference evidence="1 2" key="1">
    <citation type="journal article" date="2016" name="Arch. Microbiol.">
        <title>Streptomyces zhihengii sp. nov., isolated from rhizospheric soil of Psammosilene tunicoides.</title>
        <authorList>
            <person name="Huang M.J."/>
            <person name="Fei J.J."/>
            <person name="Salam N."/>
            <person name="Kim C.J."/>
            <person name="Hozzein W.N."/>
            <person name="Xiao M."/>
            <person name="Huang H.Q."/>
            <person name="Li W.J."/>
        </authorList>
    </citation>
    <scope>NUCLEOTIDE SEQUENCE [LARGE SCALE GENOMIC DNA]</scope>
    <source>
        <strain evidence="1 2">YIM T102</strain>
    </source>
</reference>
<keyword evidence="2" id="KW-1185">Reference proteome</keyword>
<gene>
    <name evidence="1" type="ORF">JE024_22565</name>
</gene>
<organism evidence="1 2">
    <name type="scientific">Streptomyces zhihengii</name>
    <dbReference type="NCBI Taxonomy" id="1818004"/>
    <lineage>
        <taxon>Bacteria</taxon>
        <taxon>Bacillati</taxon>
        <taxon>Actinomycetota</taxon>
        <taxon>Actinomycetes</taxon>
        <taxon>Kitasatosporales</taxon>
        <taxon>Streptomycetaceae</taxon>
        <taxon>Streptomyces</taxon>
    </lineage>
</organism>
<proteinExistence type="predicted"/>
<evidence type="ECO:0000313" key="1">
    <source>
        <dbReference type="EMBL" id="MBM9621471.1"/>
    </source>
</evidence>
<protein>
    <submittedName>
        <fullName evidence="1">Uncharacterized protein</fullName>
    </submittedName>
</protein>
<comment type="caution">
    <text evidence="1">The sequence shown here is derived from an EMBL/GenBank/DDBJ whole genome shotgun (WGS) entry which is preliminary data.</text>
</comment>
<accession>A0ABS2UV82</accession>
<sequence length="174" mass="18189">MPAHAGEALELILDAKRVDIRDDASTLTDAVEEADSSRPYTTIDGGQICALSSSPASGGERVSVFWALTAKPKEALEPKFTVLPMGEQAGAAWDSARLTFGCADDGDAPGASPDHVTVSVRTETDYIEPSEKTKVLALKNAYATVAHTFALAMAKAMGCRDDAGLPAEPVLKPA</sequence>